<feature type="transmembrane region" description="Helical" evidence="1">
    <location>
        <begin position="41"/>
        <end position="62"/>
    </location>
</feature>
<dbReference type="Pfam" id="PF20136">
    <property type="entry name" value="DUF6526"/>
    <property type="match status" value="1"/>
</dbReference>
<evidence type="ECO:0000313" key="2">
    <source>
        <dbReference type="EMBL" id="BDU72070.1"/>
    </source>
</evidence>
<keyword evidence="1" id="KW-0812">Transmembrane</keyword>
<dbReference type="EMBL" id="AP027080">
    <property type="protein sequence ID" value="BDU72070.1"/>
    <property type="molecule type" value="Genomic_DNA"/>
</dbReference>
<evidence type="ECO:0000313" key="3">
    <source>
        <dbReference type="Proteomes" id="UP001238179"/>
    </source>
</evidence>
<dbReference type="InterPro" id="IPR045385">
    <property type="entry name" value="DUF6526"/>
</dbReference>
<sequence length="140" mass="16025">MTQSYATHRRLDPGYHYWGFGLLLACIALAVLGAIRGHAGAWTQLLLLAFLALAFLKIRLYALRVQDRVIRLEETLRMRALLPESLRPEIDRLRPGQFVALRFASDGELAARVEEALRENLGGEAIKKRIQTWRPDEFRV</sequence>
<dbReference type="AlphaFoldDB" id="A0AA48GM82"/>
<name>A0AA48GM82_9BACT</name>
<dbReference type="Proteomes" id="UP001238179">
    <property type="component" value="Chromosome"/>
</dbReference>
<reference evidence="3" key="1">
    <citation type="journal article" date="2023" name="Int. J. Syst. Evol. Microbiol.">
        <title>Mesoterricola silvestris gen. nov., sp. nov., Mesoterricola sediminis sp. nov., Geothrix oryzae sp. nov., Geothrix edaphica sp. nov., Geothrix rubra sp. nov., and Geothrix limicola sp. nov., six novel members of Acidobacteriota isolated from soils.</title>
        <authorList>
            <person name="Itoh H."/>
            <person name="Sugisawa Y."/>
            <person name="Mise K."/>
            <person name="Xu Z."/>
            <person name="Kuniyasu M."/>
            <person name="Ushijima N."/>
            <person name="Kawano K."/>
            <person name="Kobayashi E."/>
            <person name="Shiratori Y."/>
            <person name="Masuda Y."/>
            <person name="Senoo K."/>
        </authorList>
    </citation>
    <scope>NUCLEOTIDE SEQUENCE [LARGE SCALE GENOMIC DNA]</scope>
    <source>
        <strain evidence="3">W79</strain>
    </source>
</reference>
<protein>
    <submittedName>
        <fullName evidence="2">Uncharacterized protein</fullName>
    </submittedName>
</protein>
<gene>
    <name evidence="2" type="ORF">METEAL_12440</name>
</gene>
<accession>A0AA48GM82</accession>
<dbReference type="KEGG" id="msil:METEAL_12440"/>
<feature type="transmembrane region" description="Helical" evidence="1">
    <location>
        <begin position="15"/>
        <end position="35"/>
    </location>
</feature>
<proteinExistence type="predicted"/>
<evidence type="ECO:0000256" key="1">
    <source>
        <dbReference type="SAM" id="Phobius"/>
    </source>
</evidence>
<keyword evidence="3" id="KW-1185">Reference proteome</keyword>
<keyword evidence="1" id="KW-0472">Membrane</keyword>
<organism evidence="2 3">
    <name type="scientific">Mesoterricola silvestris</name>
    <dbReference type="NCBI Taxonomy" id="2927979"/>
    <lineage>
        <taxon>Bacteria</taxon>
        <taxon>Pseudomonadati</taxon>
        <taxon>Acidobacteriota</taxon>
        <taxon>Holophagae</taxon>
        <taxon>Holophagales</taxon>
        <taxon>Holophagaceae</taxon>
        <taxon>Mesoterricola</taxon>
    </lineage>
</organism>
<keyword evidence="1" id="KW-1133">Transmembrane helix</keyword>
<dbReference type="RefSeq" id="WP_316414976.1">
    <property type="nucleotide sequence ID" value="NZ_AP027080.1"/>
</dbReference>